<reference evidence="2" key="3">
    <citation type="submission" date="2019-03" db="UniProtKB">
        <authorList>
            <consortium name="EnsemblPlants"/>
        </authorList>
    </citation>
    <scope>IDENTIFICATION</scope>
</reference>
<dbReference type="AlphaFoldDB" id="A0A452XE97"/>
<keyword evidence="1" id="KW-0472">Membrane</keyword>
<name>A0A452XE97_AEGTS</name>
<dbReference type="Pfam" id="PF04827">
    <property type="entry name" value="Plant_tran"/>
    <property type="match status" value="1"/>
</dbReference>
<accession>A0A452XE97</accession>
<reference evidence="3" key="2">
    <citation type="journal article" date="2017" name="Nat. Plants">
        <title>The Aegilops tauschii genome reveals multiple impacts of transposons.</title>
        <authorList>
            <person name="Zhao G."/>
            <person name="Zou C."/>
            <person name="Li K."/>
            <person name="Wang K."/>
            <person name="Li T."/>
            <person name="Gao L."/>
            <person name="Zhang X."/>
            <person name="Wang H."/>
            <person name="Yang Z."/>
            <person name="Liu X."/>
            <person name="Jiang W."/>
            <person name="Mao L."/>
            <person name="Kong X."/>
            <person name="Jiao Y."/>
            <person name="Jia J."/>
        </authorList>
    </citation>
    <scope>NUCLEOTIDE SEQUENCE [LARGE SCALE GENOMIC DNA]</scope>
    <source>
        <strain evidence="3">cv. AL8/78</strain>
    </source>
</reference>
<evidence type="ECO:0000256" key="1">
    <source>
        <dbReference type="SAM" id="Phobius"/>
    </source>
</evidence>
<dbReference type="PANTHER" id="PTHR47150">
    <property type="entry name" value="OS12G0169200 PROTEIN"/>
    <property type="match status" value="1"/>
</dbReference>
<protein>
    <submittedName>
        <fullName evidence="2">Uncharacterized protein</fullName>
    </submittedName>
</protein>
<keyword evidence="1" id="KW-1133">Transmembrane helix</keyword>
<feature type="transmembrane region" description="Helical" evidence="1">
    <location>
        <begin position="55"/>
        <end position="72"/>
    </location>
</feature>
<dbReference type="Proteomes" id="UP000015105">
    <property type="component" value="Unassembled WGS sequence"/>
</dbReference>
<reference evidence="3" key="1">
    <citation type="journal article" date="2014" name="Science">
        <title>Ancient hybridizations among the ancestral genomes of bread wheat.</title>
        <authorList>
            <consortium name="International Wheat Genome Sequencing Consortium,"/>
            <person name="Marcussen T."/>
            <person name="Sandve S.R."/>
            <person name="Heier L."/>
            <person name="Spannagl M."/>
            <person name="Pfeifer M."/>
            <person name="Jakobsen K.S."/>
            <person name="Wulff B.B."/>
            <person name="Steuernagel B."/>
            <person name="Mayer K.F."/>
            <person name="Olsen O.A."/>
        </authorList>
    </citation>
    <scope>NUCLEOTIDE SEQUENCE [LARGE SCALE GENOMIC DNA]</scope>
    <source>
        <strain evidence="3">cv. AL8/78</strain>
    </source>
</reference>
<keyword evidence="3" id="KW-1185">Reference proteome</keyword>
<dbReference type="Gramene" id="AET0Gv20088800.1">
    <property type="protein sequence ID" value="AET0Gv20088800.1"/>
    <property type="gene ID" value="AET0Gv20088800"/>
</dbReference>
<sequence>INGHEYTKGYYLADGIYPPWCTFVKSIKEPKTRKQCEFARVQEAAEKTLKKHSGFCNLGLPLFVVLLVFGHHDMLCYS</sequence>
<dbReference type="EnsemblPlants" id="AET0Gv20088800.1">
    <property type="protein sequence ID" value="AET0Gv20088800.1"/>
    <property type="gene ID" value="AET0Gv20088800"/>
</dbReference>
<organism evidence="2 3">
    <name type="scientific">Aegilops tauschii subsp. strangulata</name>
    <name type="common">Goatgrass</name>
    <dbReference type="NCBI Taxonomy" id="200361"/>
    <lineage>
        <taxon>Eukaryota</taxon>
        <taxon>Viridiplantae</taxon>
        <taxon>Streptophyta</taxon>
        <taxon>Embryophyta</taxon>
        <taxon>Tracheophyta</taxon>
        <taxon>Spermatophyta</taxon>
        <taxon>Magnoliopsida</taxon>
        <taxon>Liliopsida</taxon>
        <taxon>Poales</taxon>
        <taxon>Poaceae</taxon>
        <taxon>BOP clade</taxon>
        <taxon>Pooideae</taxon>
        <taxon>Triticodae</taxon>
        <taxon>Triticeae</taxon>
        <taxon>Triticinae</taxon>
        <taxon>Aegilops</taxon>
    </lineage>
</organism>
<dbReference type="STRING" id="200361.A0A452XE97"/>
<dbReference type="PANTHER" id="PTHR47150:SF7">
    <property type="entry name" value="NUCLEASE"/>
    <property type="match status" value="1"/>
</dbReference>
<dbReference type="InterPro" id="IPR006912">
    <property type="entry name" value="Harbinger_derived_prot"/>
</dbReference>
<proteinExistence type="predicted"/>
<keyword evidence="1" id="KW-0812">Transmembrane</keyword>
<evidence type="ECO:0000313" key="3">
    <source>
        <dbReference type="Proteomes" id="UP000015105"/>
    </source>
</evidence>
<evidence type="ECO:0000313" key="2">
    <source>
        <dbReference type="EnsemblPlants" id="AET0Gv20088800.1"/>
    </source>
</evidence>